<gene>
    <name evidence="1" type="ORF">B9L23_16790</name>
</gene>
<dbReference type="EMBL" id="NDYL01000002">
    <property type="protein sequence ID" value="OXB92801.1"/>
    <property type="molecule type" value="Genomic_DNA"/>
</dbReference>
<proteinExistence type="predicted"/>
<comment type="caution">
    <text evidence="1">The sequence shown here is derived from an EMBL/GenBank/DDBJ whole genome shotgun (WGS) entry which is preliminary data.</text>
</comment>
<reference evidence="1 2" key="1">
    <citation type="submission" date="2017-04" db="EMBL/GenBank/DDBJ databases">
        <title>The genome sequence of Parageobacillus galactosidasius DSM 18751.</title>
        <authorList>
            <person name="Ramaloko W.T."/>
            <person name="Koen N."/>
            <person name="Polliack S."/>
            <person name="Aliyu H."/>
            <person name="Lebre P."/>
            <person name="Mohr T."/>
            <person name="Oswald F."/>
            <person name="Zwick M."/>
            <person name="Neumann A."/>
            <person name="Syldatk C."/>
            <person name="Cowan D."/>
            <person name="De Maayer P."/>
        </authorList>
    </citation>
    <scope>NUCLEOTIDE SEQUENCE [LARGE SCALE GENOMIC DNA]</scope>
    <source>
        <strain evidence="1 2">DSM 18751</strain>
    </source>
</reference>
<evidence type="ECO:0000313" key="2">
    <source>
        <dbReference type="Proteomes" id="UP000198394"/>
    </source>
</evidence>
<sequence>MQSQFIKDLITLPGFRTSLASKRLLDAYSLDSLDNKDDTEKLARYHPFDLESLKELSRPLPDD</sequence>
<dbReference type="AlphaFoldDB" id="A0A226QJS0"/>
<keyword evidence="2" id="KW-1185">Reference proteome</keyword>
<dbReference type="Proteomes" id="UP000198394">
    <property type="component" value="Unassembled WGS sequence"/>
</dbReference>
<name>A0A226QJS0_9BACL</name>
<organism evidence="1 2">
    <name type="scientific">Parageobacillus galactosidasius</name>
    <dbReference type="NCBI Taxonomy" id="883812"/>
    <lineage>
        <taxon>Bacteria</taxon>
        <taxon>Bacillati</taxon>
        <taxon>Bacillota</taxon>
        <taxon>Bacilli</taxon>
        <taxon>Bacillales</taxon>
        <taxon>Anoxybacillaceae</taxon>
        <taxon>Parageobacillus</taxon>
    </lineage>
</organism>
<accession>A0A226QJS0</accession>
<evidence type="ECO:0000313" key="1">
    <source>
        <dbReference type="EMBL" id="OXB92801.1"/>
    </source>
</evidence>
<protein>
    <submittedName>
        <fullName evidence="1">Uncharacterized protein</fullName>
    </submittedName>
</protein>